<dbReference type="FunFam" id="3.40.50.980:FF:000002">
    <property type="entry name" value="Enterobactin synthetase component F"/>
    <property type="match status" value="1"/>
</dbReference>
<evidence type="ECO:0000256" key="1">
    <source>
        <dbReference type="ARBA" id="ARBA00001957"/>
    </source>
</evidence>
<evidence type="ECO:0000313" key="6">
    <source>
        <dbReference type="Proteomes" id="UP000252038"/>
    </source>
</evidence>
<evidence type="ECO:0000256" key="3">
    <source>
        <dbReference type="ARBA" id="ARBA00022553"/>
    </source>
</evidence>
<keyword evidence="3" id="KW-0597">Phosphoprotein</keyword>
<dbReference type="PROSITE" id="PS00012">
    <property type="entry name" value="PHOSPHOPANTETHEINE"/>
    <property type="match status" value="1"/>
</dbReference>
<dbReference type="Gene3D" id="1.10.1200.10">
    <property type="entry name" value="ACP-like"/>
    <property type="match status" value="2"/>
</dbReference>
<dbReference type="CDD" id="cd05930">
    <property type="entry name" value="A_NRPS"/>
    <property type="match status" value="1"/>
</dbReference>
<dbReference type="Pfam" id="PF00975">
    <property type="entry name" value="Thioesterase"/>
    <property type="match status" value="1"/>
</dbReference>
<dbReference type="InterPro" id="IPR001031">
    <property type="entry name" value="Thioesterase"/>
</dbReference>
<dbReference type="InterPro" id="IPR001242">
    <property type="entry name" value="Condensation_dom"/>
</dbReference>
<dbReference type="NCBIfam" id="NF003417">
    <property type="entry name" value="PRK04813.1"/>
    <property type="match status" value="2"/>
</dbReference>
<dbReference type="SUPFAM" id="SSF56801">
    <property type="entry name" value="Acetyl-CoA synthetase-like"/>
    <property type="match status" value="2"/>
</dbReference>
<dbReference type="SMART" id="SM00823">
    <property type="entry name" value="PKS_PP"/>
    <property type="match status" value="2"/>
</dbReference>
<dbReference type="Pfam" id="PF00501">
    <property type="entry name" value="AMP-binding"/>
    <property type="match status" value="2"/>
</dbReference>
<dbReference type="GO" id="GO:0003824">
    <property type="term" value="F:catalytic activity"/>
    <property type="evidence" value="ECO:0007669"/>
    <property type="project" value="InterPro"/>
</dbReference>
<dbReference type="EMBL" id="CP029554">
    <property type="protein sequence ID" value="AXE33294.1"/>
    <property type="molecule type" value="Genomic_DNA"/>
</dbReference>
<dbReference type="SUPFAM" id="SSF53474">
    <property type="entry name" value="alpha/beta-Hydrolases"/>
    <property type="match status" value="1"/>
</dbReference>
<accession>A0A344UDE6</accession>
<dbReference type="InterPro" id="IPR006162">
    <property type="entry name" value="Ppantetheine_attach_site"/>
</dbReference>
<dbReference type="GO" id="GO:0044550">
    <property type="term" value="P:secondary metabolite biosynthetic process"/>
    <property type="evidence" value="ECO:0007669"/>
    <property type="project" value="TreeGrafter"/>
</dbReference>
<gene>
    <name evidence="5" type="ORF">DK843_02565</name>
</gene>
<dbReference type="PROSITE" id="PS00455">
    <property type="entry name" value="AMP_BINDING"/>
    <property type="match status" value="2"/>
</dbReference>
<dbReference type="InterPro" id="IPR020806">
    <property type="entry name" value="PKS_PP-bd"/>
</dbReference>
<dbReference type="Gene3D" id="3.40.50.12780">
    <property type="entry name" value="N-terminal domain of ligase-like"/>
    <property type="match status" value="2"/>
</dbReference>
<evidence type="ECO:0000313" key="5">
    <source>
        <dbReference type="EMBL" id="AXE33294.1"/>
    </source>
</evidence>
<dbReference type="InterPro" id="IPR025110">
    <property type="entry name" value="AMP-bd_C"/>
</dbReference>
<dbReference type="Pfam" id="PF00550">
    <property type="entry name" value="PP-binding"/>
    <property type="match status" value="2"/>
</dbReference>
<dbReference type="SUPFAM" id="SSF47336">
    <property type="entry name" value="ACP-like"/>
    <property type="match status" value="2"/>
</dbReference>
<dbReference type="InterPro" id="IPR042099">
    <property type="entry name" value="ANL_N_sf"/>
</dbReference>
<dbReference type="Pfam" id="PF00668">
    <property type="entry name" value="Condensation"/>
    <property type="match status" value="2"/>
</dbReference>
<dbReference type="InterPro" id="IPR045851">
    <property type="entry name" value="AMP-bd_C_sf"/>
</dbReference>
<dbReference type="PROSITE" id="PS50075">
    <property type="entry name" value="CARRIER"/>
    <property type="match status" value="2"/>
</dbReference>
<dbReference type="Pfam" id="PF13193">
    <property type="entry name" value="AMP-binding_C"/>
    <property type="match status" value="2"/>
</dbReference>
<dbReference type="Gene3D" id="3.40.50.1820">
    <property type="entry name" value="alpha/beta hydrolase"/>
    <property type="match status" value="1"/>
</dbReference>
<evidence type="ECO:0000256" key="2">
    <source>
        <dbReference type="ARBA" id="ARBA00022450"/>
    </source>
</evidence>
<feature type="domain" description="Carrier" evidence="4">
    <location>
        <begin position="947"/>
        <end position="1021"/>
    </location>
</feature>
<feature type="domain" description="Carrier" evidence="4">
    <location>
        <begin position="2010"/>
        <end position="2085"/>
    </location>
</feature>
<dbReference type="NCBIfam" id="TIGR01733">
    <property type="entry name" value="AA-adenyl-dom"/>
    <property type="match status" value="2"/>
</dbReference>
<organism evidence="5 6">
    <name type="scientific">Chromobacterium phragmitis</name>
    <dbReference type="NCBI Taxonomy" id="2202141"/>
    <lineage>
        <taxon>Bacteria</taxon>
        <taxon>Pseudomonadati</taxon>
        <taxon>Pseudomonadota</taxon>
        <taxon>Betaproteobacteria</taxon>
        <taxon>Neisseriales</taxon>
        <taxon>Chromobacteriaceae</taxon>
        <taxon>Chromobacterium</taxon>
    </lineage>
</organism>
<dbReference type="SUPFAM" id="SSF52777">
    <property type="entry name" value="CoA-dependent acyltransferases"/>
    <property type="match status" value="4"/>
</dbReference>
<dbReference type="PANTHER" id="PTHR45527:SF14">
    <property type="entry name" value="PLIPASTATIN SYNTHASE SUBUNIT B"/>
    <property type="match status" value="1"/>
</dbReference>
<dbReference type="FunFam" id="3.40.50.980:FF:000001">
    <property type="entry name" value="Non-ribosomal peptide synthetase"/>
    <property type="match status" value="1"/>
</dbReference>
<comment type="cofactor">
    <cofactor evidence="1">
        <name>pantetheine 4'-phosphate</name>
        <dbReference type="ChEBI" id="CHEBI:47942"/>
    </cofactor>
</comment>
<dbReference type="InterPro" id="IPR000873">
    <property type="entry name" value="AMP-dep_synth/lig_dom"/>
</dbReference>
<dbReference type="Proteomes" id="UP000252038">
    <property type="component" value="Chromosome"/>
</dbReference>
<dbReference type="InterPro" id="IPR036736">
    <property type="entry name" value="ACP-like_sf"/>
</dbReference>
<dbReference type="FunFam" id="3.40.50.12780:FF:000012">
    <property type="entry name" value="Non-ribosomal peptide synthetase"/>
    <property type="match status" value="1"/>
</dbReference>
<sequence>MHAPRHLQDQLTPYQTGIWIEAMLEPAPSQQYTVALCSELPDHHAAAHWENAIKLTLAQETAWRTRLSEEQGIPLSFQVDDLPQVEIAILPDTQMVEDHIARWHQKAWNLIGHPLLEAQLLQCGHSSFLLLRAHHIVVDSWGLGILLGKIVAAAQGNPMAESDIPQLSSHKEHNELAPADGQKQLADALRGLEPILFSRRENACAAEYRFHVVLPKQQVRQLIEQGISPLHNAAASLAILLSSLHHQPHAVIGLPLLNREPAQLLDVSQRANLLPLSTLIDPRRSLRELACLLKTHIKQLKGLEHILLSDAAALLENGAGSRQWFDATLSYMRHPELSLKGACATRHFAHVHDRNAVAIHMHTHGDYNDVDIDICVNQHAFGDHFSAADFANMLSLLMSNFHLWLDHSIRDLPLADKEDLRLEHGPSIPYHSDKTIISLFVEQAQAHPTRVAAQDASGCSLSYQELDTWSSNIAHLLQTRGAGPGKVIAVALPRSIELLATIFGILKSGAAYLPIDSEYPIERIQYMLENSQALLLVAERNLLAPENPHAWLNTQDIAPSALCRGPAIDHSSPNQLAYLIYTSGSTGRPKGVAIEHHSVVNRLEWMQQRYPLRPEDVILQKTPISFDVSVWELFWWSIAGASVALLEPGAQRDPRELIRAIAKHRVSILHFVPSMFEPYIQMLKQDKALLDATASIRRIFTSGEALNPASVNQFKALYLNRNTDIGLTNLYGPTEATVDVSYYDIDCSSPETLNEVPIGYPIQNTKLRIVSPSGSPLPPGMPGELLIGGVQLARCYWNRPELTAEKFPQDTEAPETRWYRTGDLAMRERDGAIHYLGRIDGQVKIRGNRIELGEIKSSLASLPGIDTAEVLVEDHPIRGKQLIAVYIARNRQDAESLRRQLLKRLPPFMIPAHFHAVECIPLTPNGKFDRGEMIRMLAKPDHSKEITHFDKHEQLIANIWEQVLGRAPQHPDDDFYALGGDSLLMLKVRSELEDSGLQTNLLELTRHTRLGELANLLVHRDGAHISRQEPLLPFALLKENDATDLRGYQDAYPASQLQLGLIYHSRETADSRKYKDVFRYSLKLKWNPNRFRTALKETINRNPALRTRFNLTDFEQALQLILPEQDLSEILIIRQASDAVHEKDVSETICKLASHPYNFQHGPLYGFTVFTLPDGIDLIFHFHHALLDGGSVANLMRELLMRYAAQGPLTANLLPHDLPNPSIYMRNELDAIDNEETRIYWSNYLNGAPSSSAPSGLAKRLGENRGGLISHQIRLAQELHVRVHSLAAASRLPAKSLFLAAHCLTLAALSGNDEIVTGIVTHIRPEVRYAEHLLGLFLNTLPLRFCRQGLNWLDAAREVFQTEKRHHPHRHLPQSEIQAAAEHSVSVNTAFNYIHFHMLQDALDESEIELSRFDPQEETNFDILVNVMRDFDGNGTIIRVDMNGDVFAETQAERYAQIMRQVLENIINMPNAPASLGRPLAECGLSRRISASASFSPVTKAIQEIVLQKPDAIAITHGATAWSYRQLWEHSNQIASLLKTNDCGQGQVVGIALERSPELVATLLAVLRVGAVCLPLDLAYPAGRIEAILEQADPQAIIAVDSFQAGRFQSRILRQCERTLGAQSATPDTIGFTDPSPDDLAYILFTSGSTGQPKGVAMPHRGLANLIAWQNSTQSGASYHSTLQFAPLSFDVSFQEIFSTLAAGGMLHLIGESLRKDPVAVLKLLDQHWIERIYLPYIALQQLAETAVQLNLIPEHLKVVISSGEQLRVTDEIRKFIGALKGGILENQYGPTETHVVAFHTLDGRALDFPALPPIGKSVVNSGLLLLDRDMQQVPDGAPGEICVYGDALAAGYYHAPELTAQRFVSHDCVPGTRLYRTGDIGIRLPDGGVISLGRNDSQVKVRGYRIELAEIEVAALSFFESIAQSVEVAVIARTRESHDAYLIAYLRGARDDVLSRRLRDHLAGKLPSYMLPSHFEWIDDIPRTPSGKRDDARLRQMELTPHNGGGQRPPQDSLEFKLCQMAAKLLELPAVAPEQNLFESGATSLTAMRLVVLVDKHYGVDIPLSSFISAPTIAQLASLVRAGNGGSQFDSLVPMRTTGSLRPLFMVHPMGGNVLAYMRMLKHLSPEQPLYALQASGVDAGSVVLPSVETQASHYIETIRRIQPHGPYTLGGWSYGGFIAFEMSRQLQAAGETVSDLFVLDTVALSSYAKGRANDDALLGWFFWELLWLANGSALPAQIVPDSITELQQRFEYIADHAIRSGALPEGSSRAVIQRLFDVYRTNWRAATEYDAGQPNIDITLLRARQPLPQVLREMHDAIRSEYQDPQNGWGNKTTGRITTIDIDGDHLTIMEEPFIGSLVTTMLKQMDAANKEIEHVG</sequence>
<dbReference type="GO" id="GO:0043041">
    <property type="term" value="P:amino acid activation for nonribosomal peptide biosynthetic process"/>
    <property type="evidence" value="ECO:0007669"/>
    <property type="project" value="TreeGrafter"/>
</dbReference>
<evidence type="ECO:0000259" key="4">
    <source>
        <dbReference type="PROSITE" id="PS50075"/>
    </source>
</evidence>
<dbReference type="SMART" id="SM00824">
    <property type="entry name" value="PKS_TE"/>
    <property type="match status" value="1"/>
</dbReference>
<dbReference type="InterPro" id="IPR020802">
    <property type="entry name" value="TesA-like"/>
</dbReference>
<keyword evidence="2" id="KW-0596">Phosphopantetheine</keyword>
<dbReference type="InterPro" id="IPR020845">
    <property type="entry name" value="AMP-binding_CS"/>
</dbReference>
<proteinExistence type="predicted"/>
<dbReference type="Gene3D" id="3.30.559.10">
    <property type="entry name" value="Chloramphenicol acetyltransferase-like domain"/>
    <property type="match status" value="2"/>
</dbReference>
<reference evidence="5 6" key="1">
    <citation type="submission" date="2018-05" db="EMBL/GenBank/DDBJ databases">
        <title>Genome sequencing, assembly and analysis of the novel insecticidal bacterium, Chromobacterium phragmitis.</title>
        <authorList>
            <person name="Sparks M.E."/>
            <person name="Blackburn M.B."/>
            <person name="Gundersen-Rindal D.E."/>
        </authorList>
    </citation>
    <scope>NUCLEOTIDE SEQUENCE [LARGE SCALE GENOMIC DNA]</scope>
    <source>
        <strain evidence="5">IIBBL 274-1</strain>
    </source>
</reference>
<dbReference type="GO" id="GO:0031177">
    <property type="term" value="F:phosphopantetheine binding"/>
    <property type="evidence" value="ECO:0007669"/>
    <property type="project" value="InterPro"/>
</dbReference>
<name>A0A344UDE6_9NEIS</name>
<dbReference type="InterPro" id="IPR029058">
    <property type="entry name" value="AB_hydrolase_fold"/>
</dbReference>
<dbReference type="InterPro" id="IPR023213">
    <property type="entry name" value="CAT-like_dom_sf"/>
</dbReference>
<dbReference type="KEGG" id="chrb:DK843_02565"/>
<dbReference type="InterPro" id="IPR010071">
    <property type="entry name" value="AA_adenyl_dom"/>
</dbReference>
<dbReference type="Gene3D" id="3.30.559.30">
    <property type="entry name" value="Nonribosomal peptide synthetase, condensation domain"/>
    <property type="match status" value="2"/>
</dbReference>
<dbReference type="InterPro" id="IPR009081">
    <property type="entry name" value="PP-bd_ACP"/>
</dbReference>
<dbReference type="Gene3D" id="3.30.300.30">
    <property type="match status" value="2"/>
</dbReference>
<dbReference type="GO" id="GO:0005829">
    <property type="term" value="C:cytosol"/>
    <property type="evidence" value="ECO:0007669"/>
    <property type="project" value="TreeGrafter"/>
</dbReference>
<dbReference type="PANTHER" id="PTHR45527">
    <property type="entry name" value="NONRIBOSOMAL PEPTIDE SYNTHETASE"/>
    <property type="match status" value="1"/>
</dbReference>
<protein>
    <submittedName>
        <fullName evidence="5">Non-ribosomal peptide synthetase</fullName>
    </submittedName>
</protein>